<sequence>MGVQRTSHKNMSWLVLAFMIGAVTVLNACSPKIEVPTSSAKPFTCPECETLVCPVPESYQDLWFTSAHADAEAEAFTHWNEDDPQEIPVDCAKCHSRPGLIDFLGIDGTTINQVDNSAKTGTTITCYVCHNEAFEDLASVVFPSGSTLRLLGPEVRCILCHQGRASTSTVDKAIAELALVDLDVPSTELEFINSHSTSAATPFGTEVQGAYQYAGNTYKGRFNRGEDFFSCLDCHNQHSLELKFETCGECHTFTGTDPRDIRVDTTDYDGDGDISEGIAYEISALQETLYSTIKAYSVQIVGIPIAYDLETHPYYFIDTNNNGLIDLEENLSDNAYNAWTPRLLRAAYNYNYLTHDPGAYAHNSDYVLQILYDSIDNLGGDVTGMSRP</sequence>
<proteinExistence type="predicted"/>
<protein>
    <submittedName>
        <fullName evidence="1">Polyheme membrane-associated cytochrome C</fullName>
    </submittedName>
</protein>
<dbReference type="AlphaFoldDB" id="A0A8J6TJ31"/>
<organism evidence="1 2">
    <name type="scientific">Candidatus Desulfolinea nitratireducens</name>
    <dbReference type="NCBI Taxonomy" id="2841698"/>
    <lineage>
        <taxon>Bacteria</taxon>
        <taxon>Bacillati</taxon>
        <taxon>Chloroflexota</taxon>
        <taxon>Anaerolineae</taxon>
        <taxon>Anaerolineales</taxon>
        <taxon>Anaerolineales incertae sedis</taxon>
        <taxon>Candidatus Desulfolinea</taxon>
    </lineage>
</organism>
<evidence type="ECO:0000313" key="2">
    <source>
        <dbReference type="Proteomes" id="UP000614469"/>
    </source>
</evidence>
<dbReference type="Proteomes" id="UP000614469">
    <property type="component" value="Unassembled WGS sequence"/>
</dbReference>
<dbReference type="SUPFAM" id="SSF48695">
    <property type="entry name" value="Multiheme cytochromes"/>
    <property type="match status" value="1"/>
</dbReference>
<dbReference type="Gene3D" id="3.90.10.10">
    <property type="entry name" value="Cytochrome C3"/>
    <property type="match status" value="1"/>
</dbReference>
<comment type="caution">
    <text evidence="1">The sequence shown here is derived from an EMBL/GenBank/DDBJ whole genome shotgun (WGS) entry which is preliminary data.</text>
</comment>
<reference evidence="1 2" key="1">
    <citation type="submission" date="2020-08" db="EMBL/GenBank/DDBJ databases">
        <title>Bridging the membrane lipid divide: bacteria of the FCB group superphylum have the potential to synthesize archaeal ether lipids.</title>
        <authorList>
            <person name="Villanueva L."/>
            <person name="Von Meijenfeldt F.A.B."/>
            <person name="Westbye A.B."/>
            <person name="Yadav S."/>
            <person name="Hopmans E.C."/>
            <person name="Dutilh B.E."/>
            <person name="Sinninghe Damste J.S."/>
        </authorList>
    </citation>
    <scope>NUCLEOTIDE SEQUENCE [LARGE SCALE GENOMIC DNA]</scope>
    <source>
        <strain evidence="1">NIOZ-UU36</strain>
    </source>
</reference>
<dbReference type="EMBL" id="JACNJN010000114">
    <property type="protein sequence ID" value="MBC8335579.1"/>
    <property type="molecule type" value="Genomic_DNA"/>
</dbReference>
<name>A0A8J6TJ31_9CHLR</name>
<gene>
    <name evidence="1" type="ORF">H8E29_09955</name>
</gene>
<accession>A0A8J6TJ31</accession>
<dbReference type="InterPro" id="IPR036280">
    <property type="entry name" value="Multihaem_cyt_sf"/>
</dbReference>
<evidence type="ECO:0000313" key="1">
    <source>
        <dbReference type="EMBL" id="MBC8335579.1"/>
    </source>
</evidence>